<keyword evidence="8 10" id="KW-0472">Membrane</keyword>
<evidence type="ECO:0000256" key="10">
    <source>
        <dbReference type="RuleBase" id="RU366002"/>
    </source>
</evidence>
<dbReference type="Gene3D" id="6.10.140.1330">
    <property type="match status" value="1"/>
</dbReference>
<evidence type="ECO:0000256" key="11">
    <source>
        <dbReference type="SAM" id="MobiDB-lite"/>
    </source>
</evidence>
<keyword evidence="5 10" id="KW-1133">Transmembrane helix</keyword>
<feature type="domain" description="Cation/H+ exchanger transmembrane" evidence="12">
    <location>
        <begin position="11"/>
        <end position="403"/>
    </location>
</feature>
<dbReference type="PANTHER" id="PTHR10110">
    <property type="entry name" value="SODIUM/HYDROGEN EXCHANGER"/>
    <property type="match status" value="1"/>
</dbReference>
<sequence>MDTLTIVVVLMLATIALVAVAPRLGRPYPVLMTLLGFGLALIPAVPHVRIDPELILPLFLPPLIYASAHRLSWPVCKRHLCGLLALAVLLVLVTTAAVAVTVWAVVPGVTLAAAVALGAVIAPPDPVAAEAVAGPLRMPRRLLTVLKTEGLFNDATALIVFQVAVAAQVTGRMSAPEALMLFAYAAVAAVALGLAIGWITRRAMRWLGQPMARSALTLVVPFAGYLLADRLKASGVITVVVIALYLAHRSSEADYAERLSGRAFWEVVELLVTGVAFGLIGLELRVALEDNQSRLGDMLLNAGAVCLIIVLVRALWLLLHSALIGRRIRSDAGEHAPRSWREAVLMTCCGMRGLATLALALAMPLAASDGTPFPARSELVFVACAVIVTTLILPGLTMPALVRVLGVREQAAANAEREVAVRACVAALDHLDEVERQRDVPADIVEPLRQRQRAKLATIAPERLPADTSDQLEQRRRRLTEMGELYGEMLTAARHEVLTARAEPGVDPQAADVILHRIDLRTAGLPGMPAGPEITAVPPPDAVEAPNGMPRP</sequence>
<reference evidence="13 14" key="1">
    <citation type="journal article" date="2019" name="Int. J. Syst. Evol. Microbiol.">
        <title>The Global Catalogue of Microorganisms (GCM) 10K type strain sequencing project: providing services to taxonomists for standard genome sequencing and annotation.</title>
        <authorList>
            <consortium name="The Broad Institute Genomics Platform"/>
            <consortium name="The Broad Institute Genome Sequencing Center for Infectious Disease"/>
            <person name="Wu L."/>
            <person name="Ma J."/>
        </authorList>
    </citation>
    <scope>NUCLEOTIDE SEQUENCE [LARGE SCALE GENOMIC DNA]</scope>
    <source>
        <strain evidence="13 14">JCM 6833</strain>
    </source>
</reference>
<feature type="transmembrane region" description="Helical" evidence="10">
    <location>
        <begin position="379"/>
        <end position="402"/>
    </location>
</feature>
<evidence type="ECO:0000256" key="1">
    <source>
        <dbReference type="ARBA" id="ARBA00004651"/>
    </source>
</evidence>
<comment type="similarity">
    <text evidence="10">Belongs to the monovalent cation:proton antiporter 1 (CPA1) transporter (TC 2.A.36) family.</text>
</comment>
<evidence type="ECO:0000256" key="9">
    <source>
        <dbReference type="ARBA" id="ARBA00023201"/>
    </source>
</evidence>
<dbReference type="Proteomes" id="UP001501509">
    <property type="component" value="Unassembled WGS sequence"/>
</dbReference>
<dbReference type="NCBIfam" id="TIGR00831">
    <property type="entry name" value="a_cpa1"/>
    <property type="match status" value="1"/>
</dbReference>
<keyword evidence="4 10" id="KW-0812">Transmembrane</keyword>
<feature type="transmembrane region" description="Helical" evidence="10">
    <location>
        <begin position="263"/>
        <end position="282"/>
    </location>
</feature>
<proteinExistence type="inferred from homology"/>
<evidence type="ECO:0000259" key="12">
    <source>
        <dbReference type="Pfam" id="PF00999"/>
    </source>
</evidence>
<feature type="transmembrane region" description="Helical" evidence="10">
    <location>
        <begin position="181"/>
        <end position="199"/>
    </location>
</feature>
<dbReference type="InterPro" id="IPR004705">
    <property type="entry name" value="Cation/H_exchanger_CPA1_bac"/>
</dbReference>
<feature type="transmembrane region" description="Helical" evidence="10">
    <location>
        <begin position="83"/>
        <end position="105"/>
    </location>
</feature>
<evidence type="ECO:0000256" key="6">
    <source>
        <dbReference type="ARBA" id="ARBA00023053"/>
    </source>
</evidence>
<feature type="transmembrane region" description="Helical" evidence="10">
    <location>
        <begin position="31"/>
        <end position="48"/>
    </location>
</feature>
<feature type="transmembrane region" description="Helical" evidence="10">
    <location>
        <begin position="302"/>
        <end position="323"/>
    </location>
</feature>
<keyword evidence="14" id="KW-1185">Reference proteome</keyword>
<evidence type="ECO:0000256" key="8">
    <source>
        <dbReference type="ARBA" id="ARBA00023136"/>
    </source>
</evidence>
<keyword evidence="9 10" id="KW-0739">Sodium transport</keyword>
<evidence type="ECO:0000256" key="7">
    <source>
        <dbReference type="ARBA" id="ARBA00023065"/>
    </source>
</evidence>
<dbReference type="PANTHER" id="PTHR10110:SF86">
    <property type="entry name" value="SODIUM_HYDROGEN EXCHANGER 7"/>
    <property type="match status" value="1"/>
</dbReference>
<keyword evidence="6 10" id="KW-0915">Sodium</keyword>
<evidence type="ECO:0000256" key="3">
    <source>
        <dbReference type="ARBA" id="ARBA00022475"/>
    </source>
</evidence>
<feature type="transmembrane region" description="Helical" evidence="10">
    <location>
        <begin position="6"/>
        <end position="24"/>
    </location>
</feature>
<feature type="region of interest" description="Disordered" evidence="11">
    <location>
        <begin position="530"/>
        <end position="552"/>
    </location>
</feature>
<feature type="transmembrane region" description="Helical" evidence="10">
    <location>
        <begin position="54"/>
        <end position="71"/>
    </location>
</feature>
<keyword evidence="3 10" id="KW-1003">Cell membrane</keyword>
<evidence type="ECO:0000313" key="14">
    <source>
        <dbReference type="Proteomes" id="UP001501509"/>
    </source>
</evidence>
<comment type="function">
    <text evidence="10">Na(+)/H(+) antiporter that extrudes sodium in exchange for external protons.</text>
</comment>
<dbReference type="EMBL" id="BAAATD010000006">
    <property type="protein sequence ID" value="GAA2608448.1"/>
    <property type="molecule type" value="Genomic_DNA"/>
</dbReference>
<dbReference type="Pfam" id="PF00999">
    <property type="entry name" value="Na_H_Exchanger"/>
    <property type="match status" value="1"/>
</dbReference>
<dbReference type="InterPro" id="IPR018422">
    <property type="entry name" value="Cation/H_exchanger_CPA1"/>
</dbReference>
<gene>
    <name evidence="13" type="ORF">GCM10010411_48340</name>
</gene>
<evidence type="ECO:0000256" key="2">
    <source>
        <dbReference type="ARBA" id="ARBA00022448"/>
    </source>
</evidence>
<evidence type="ECO:0000313" key="13">
    <source>
        <dbReference type="EMBL" id="GAA2608448.1"/>
    </source>
</evidence>
<evidence type="ECO:0000256" key="5">
    <source>
        <dbReference type="ARBA" id="ARBA00022989"/>
    </source>
</evidence>
<evidence type="ECO:0000256" key="4">
    <source>
        <dbReference type="ARBA" id="ARBA00022692"/>
    </source>
</evidence>
<name>A0ABN3PYQ7_9ACTN</name>
<keyword evidence="2 10" id="KW-0813">Transport</keyword>
<comment type="caution">
    <text evidence="13">The sequence shown here is derived from an EMBL/GenBank/DDBJ whole genome shotgun (WGS) entry which is preliminary data.</text>
</comment>
<accession>A0ABN3PYQ7</accession>
<organism evidence="13 14">
    <name type="scientific">Actinomadura fulvescens</name>
    <dbReference type="NCBI Taxonomy" id="46160"/>
    <lineage>
        <taxon>Bacteria</taxon>
        <taxon>Bacillati</taxon>
        <taxon>Actinomycetota</taxon>
        <taxon>Actinomycetes</taxon>
        <taxon>Streptosporangiales</taxon>
        <taxon>Thermomonosporaceae</taxon>
        <taxon>Actinomadura</taxon>
    </lineage>
</organism>
<feature type="transmembrane region" description="Helical" evidence="10">
    <location>
        <begin position="344"/>
        <end position="367"/>
    </location>
</feature>
<comment type="subcellular location">
    <subcellularLocation>
        <location evidence="1 10">Cell membrane</location>
        <topology evidence="1 10">Multi-pass membrane protein</topology>
    </subcellularLocation>
</comment>
<comment type="caution">
    <text evidence="10">Lacks conserved residue(s) required for the propagation of feature annotation.</text>
</comment>
<dbReference type="RefSeq" id="WP_344544300.1">
    <property type="nucleotide sequence ID" value="NZ_BAAATD010000006.1"/>
</dbReference>
<keyword evidence="7 10" id="KW-0406">Ion transport</keyword>
<protein>
    <submittedName>
        <fullName evidence="13">Na+/H+ antiporter</fullName>
    </submittedName>
</protein>
<dbReference type="InterPro" id="IPR006153">
    <property type="entry name" value="Cation/H_exchanger_TM"/>
</dbReference>
<keyword evidence="10" id="KW-0050">Antiport</keyword>